<dbReference type="Proteomes" id="UP000707356">
    <property type="component" value="Unassembled WGS sequence"/>
</dbReference>
<proteinExistence type="predicted"/>
<dbReference type="InterPro" id="IPR050557">
    <property type="entry name" value="RTX_toxin/Mannuronan_C5-epim"/>
</dbReference>
<dbReference type="InterPro" id="IPR011049">
    <property type="entry name" value="Serralysin-like_metalloprot_C"/>
</dbReference>
<dbReference type="PROSITE" id="PS00330">
    <property type="entry name" value="HEMOLYSIN_CALCIUM"/>
    <property type="match status" value="3"/>
</dbReference>
<dbReference type="EMBL" id="JAHHHV010000069">
    <property type="protein sequence ID" value="MBW4466598.1"/>
    <property type="molecule type" value="Genomic_DNA"/>
</dbReference>
<accession>A0A951PBV0</accession>
<dbReference type="InterPro" id="IPR018511">
    <property type="entry name" value="Hemolysin-typ_Ca-bd_CS"/>
</dbReference>
<comment type="caution">
    <text evidence="3">The sequence shown here is derived from an EMBL/GenBank/DDBJ whole genome shotgun (WGS) entry which is preliminary data.</text>
</comment>
<organism evidence="3 4">
    <name type="scientific">Pegethrix bostrychoides GSE-TBD4-15B</name>
    <dbReference type="NCBI Taxonomy" id="2839662"/>
    <lineage>
        <taxon>Bacteria</taxon>
        <taxon>Bacillati</taxon>
        <taxon>Cyanobacteriota</taxon>
        <taxon>Cyanophyceae</taxon>
        <taxon>Oculatellales</taxon>
        <taxon>Oculatellaceae</taxon>
        <taxon>Pegethrix</taxon>
    </lineage>
</organism>
<comment type="subcellular location">
    <subcellularLocation>
        <location evidence="1">Secreted</location>
    </subcellularLocation>
</comment>
<dbReference type="AlphaFoldDB" id="A0A951PBV0"/>
<dbReference type="Pfam" id="PF00353">
    <property type="entry name" value="HemolysinCabind"/>
    <property type="match status" value="5"/>
</dbReference>
<dbReference type="PRINTS" id="PR00313">
    <property type="entry name" value="CABNDNGRPT"/>
</dbReference>
<reference evidence="3" key="1">
    <citation type="submission" date="2021-05" db="EMBL/GenBank/DDBJ databases">
        <authorList>
            <person name="Pietrasiak N."/>
            <person name="Ward R."/>
            <person name="Stajich J.E."/>
            <person name="Kurbessoian T."/>
        </authorList>
    </citation>
    <scope>NUCLEOTIDE SEQUENCE</scope>
    <source>
        <strain evidence="3">GSE-TBD4-15B</strain>
    </source>
</reference>
<dbReference type="InterPro" id="IPR001343">
    <property type="entry name" value="Hemolysn_Ca-bd"/>
</dbReference>
<reference evidence="3" key="2">
    <citation type="journal article" date="2022" name="Microbiol. Resour. Announc.">
        <title>Metagenome Sequencing to Explore Phylogenomics of Terrestrial Cyanobacteria.</title>
        <authorList>
            <person name="Ward R.D."/>
            <person name="Stajich J.E."/>
            <person name="Johansen J.R."/>
            <person name="Huntemann M."/>
            <person name="Clum A."/>
            <person name="Foster B."/>
            <person name="Foster B."/>
            <person name="Roux S."/>
            <person name="Palaniappan K."/>
            <person name="Varghese N."/>
            <person name="Mukherjee S."/>
            <person name="Reddy T.B.K."/>
            <person name="Daum C."/>
            <person name="Copeland A."/>
            <person name="Chen I.A."/>
            <person name="Ivanova N.N."/>
            <person name="Kyrpides N.C."/>
            <person name="Shapiro N."/>
            <person name="Eloe-Fadrosh E.A."/>
            <person name="Pietrasiak N."/>
        </authorList>
    </citation>
    <scope>NUCLEOTIDE SEQUENCE</scope>
    <source>
        <strain evidence="3">GSE-TBD4-15B</strain>
    </source>
</reference>
<gene>
    <name evidence="3" type="ORF">KME07_14330</name>
</gene>
<dbReference type="Gene3D" id="2.150.10.10">
    <property type="entry name" value="Serralysin-like metalloprotease, C-terminal"/>
    <property type="match status" value="4"/>
</dbReference>
<evidence type="ECO:0000256" key="2">
    <source>
        <dbReference type="ARBA" id="ARBA00022525"/>
    </source>
</evidence>
<dbReference type="GO" id="GO:0005509">
    <property type="term" value="F:calcium ion binding"/>
    <property type="evidence" value="ECO:0007669"/>
    <property type="project" value="InterPro"/>
</dbReference>
<protein>
    <submittedName>
        <fullName evidence="3">Calcium-binding protein</fullName>
    </submittedName>
</protein>
<dbReference type="PANTHER" id="PTHR38340:SF1">
    <property type="entry name" value="S-LAYER PROTEIN"/>
    <property type="match status" value="1"/>
</dbReference>
<dbReference type="SUPFAM" id="SSF51120">
    <property type="entry name" value="beta-Roll"/>
    <property type="match status" value="4"/>
</dbReference>
<evidence type="ECO:0000313" key="3">
    <source>
        <dbReference type="EMBL" id="MBW4466598.1"/>
    </source>
</evidence>
<evidence type="ECO:0000256" key="1">
    <source>
        <dbReference type="ARBA" id="ARBA00004613"/>
    </source>
</evidence>
<dbReference type="PANTHER" id="PTHR38340">
    <property type="entry name" value="S-LAYER PROTEIN"/>
    <property type="match status" value="1"/>
</dbReference>
<sequence>MAVFIGQNDDNLLVGTNGNDQIFGLGGNDFLDGGFGFDLIDGGEGSDTTTYAFFSRGINANLKTGIVSFPGNSTDVDTLISIENLIGSQGNDIITGDDGDNNLSGGAGDDILDGGFGFDQLDGGDGIDTVTYDFYSGGILADLQTGVVSFPGNSTRTETLISIENLIGSRGNDVISGNDSNNVLSGNSGDDTLDGRGGNDQLLGGSGNDTYIISDTSDTIVEGLNEGIDTVDAAIDYTLGANLENLTLTGNAVNGTGNALNNVIRGNAGINVLNGKEGDDTLIGGLGNDIYIVNDAGDQVIEAVNEGIDTVFASVSYRLTANIENLVLTETSSLNGAGNELDNLIVGNSGVNTLDGAAGNDTLIGAAGRDLLKGGLGADKFVFAASTDGSDQIADFSRAEGDKLVLVASGFNGLNLGQLNASQFVRGKQAKDGNDRLIYNKKQGKLFYDQDGRGSAAKIQLASFDNKPTLGAADFLIVAAPF</sequence>
<keyword evidence="2" id="KW-0964">Secreted</keyword>
<evidence type="ECO:0000313" key="4">
    <source>
        <dbReference type="Proteomes" id="UP000707356"/>
    </source>
</evidence>
<name>A0A951PBV0_9CYAN</name>
<dbReference type="GO" id="GO:0005576">
    <property type="term" value="C:extracellular region"/>
    <property type="evidence" value="ECO:0007669"/>
    <property type="project" value="UniProtKB-SubCell"/>
</dbReference>